<proteinExistence type="predicted"/>
<organism evidence="2 4">
    <name type="scientific">Actinokineospora soli</name>
    <dbReference type="NCBI Taxonomy" id="1048753"/>
    <lineage>
        <taxon>Bacteria</taxon>
        <taxon>Bacillati</taxon>
        <taxon>Actinomycetota</taxon>
        <taxon>Actinomycetes</taxon>
        <taxon>Pseudonocardiales</taxon>
        <taxon>Pseudonocardiaceae</taxon>
        <taxon>Actinokineospora</taxon>
    </lineage>
</organism>
<accession>A0ABW2TGX2</accession>
<protein>
    <submittedName>
        <fullName evidence="2">Uncharacterized protein</fullName>
    </submittedName>
</protein>
<dbReference type="EMBL" id="JBHTEY010000004">
    <property type="protein sequence ID" value="MFC7612656.1"/>
    <property type="molecule type" value="Genomic_DNA"/>
</dbReference>
<dbReference type="Proteomes" id="UP001596512">
    <property type="component" value="Unassembled WGS sequence"/>
</dbReference>
<evidence type="ECO:0000313" key="3">
    <source>
        <dbReference type="EMBL" id="MFC7612656.1"/>
    </source>
</evidence>
<reference evidence="2" key="3">
    <citation type="submission" date="2024-09" db="EMBL/GenBank/DDBJ databases">
        <authorList>
            <person name="Sun Q."/>
            <person name="Mori K."/>
        </authorList>
    </citation>
    <scope>NUCLEOTIDE SEQUENCE</scope>
    <source>
        <strain evidence="2">JCM 17695</strain>
    </source>
</reference>
<dbReference type="EMBL" id="JBHTEY010000001">
    <property type="protein sequence ID" value="MFC7612310.1"/>
    <property type="molecule type" value="Genomic_DNA"/>
</dbReference>
<comment type="caution">
    <text evidence="2">The sequence shown here is derived from an EMBL/GenBank/DDBJ whole genome shotgun (WGS) entry which is preliminary data.</text>
</comment>
<feature type="region of interest" description="Disordered" evidence="1">
    <location>
        <begin position="1"/>
        <end position="31"/>
    </location>
</feature>
<evidence type="ECO:0000256" key="1">
    <source>
        <dbReference type="SAM" id="MobiDB-lite"/>
    </source>
</evidence>
<reference evidence="4" key="2">
    <citation type="journal article" date="2019" name="Int. J. Syst. Evol. Microbiol.">
        <title>The Global Catalogue of Microorganisms (GCM) 10K type strain sequencing project: providing services to taxonomists for standard genome sequencing and annotation.</title>
        <authorList>
            <consortium name="The Broad Institute Genomics Platform"/>
            <consortium name="The Broad Institute Genome Sequencing Center for Infectious Disease"/>
            <person name="Wu L."/>
            <person name="Ma J."/>
        </authorList>
    </citation>
    <scope>NUCLEOTIDE SEQUENCE [LARGE SCALE GENOMIC DNA]</scope>
    <source>
        <strain evidence="4">JCM 17695</strain>
    </source>
</reference>
<reference evidence="2" key="1">
    <citation type="journal article" date="2014" name="Int. J. Syst. Evol. Microbiol.">
        <title>Complete genome of a new Firmicutes species belonging to the dominant human colonic microbiota ('Ruminococcus bicirculans') reveals two chromosomes and a selective capacity to utilize plant glucans.</title>
        <authorList>
            <consortium name="NISC Comparative Sequencing Program"/>
            <person name="Wegmann U."/>
            <person name="Louis P."/>
            <person name="Goesmann A."/>
            <person name="Henrissat B."/>
            <person name="Duncan S.H."/>
            <person name="Flint H.J."/>
        </authorList>
    </citation>
    <scope>NUCLEOTIDE SEQUENCE</scope>
    <source>
        <strain evidence="2">JCM 17695</strain>
    </source>
</reference>
<name>A0ABW2TGX2_9PSEU</name>
<evidence type="ECO:0000313" key="4">
    <source>
        <dbReference type="Proteomes" id="UP001596512"/>
    </source>
</evidence>
<evidence type="ECO:0000313" key="2">
    <source>
        <dbReference type="EMBL" id="MFC7612310.1"/>
    </source>
</evidence>
<sequence>MHTTHHQDPTHVDPSQMSLALTGAPEPAVERVPDRLALLESRTTRIAVEPADDGTGQAVPDEWDLWAADDTGRTFGFWEGWTTAELLQLRDRGHVAVVDRRTRTPWTP</sequence>
<gene>
    <name evidence="2" type="ORF">ACFQV2_00115</name>
    <name evidence="3" type="ORF">ACFQV2_02305</name>
</gene>
<keyword evidence="4" id="KW-1185">Reference proteome</keyword>
<feature type="compositionally biased region" description="Basic and acidic residues" evidence="1">
    <location>
        <begin position="1"/>
        <end position="11"/>
    </location>
</feature>